<dbReference type="RefSeq" id="WP_144648710.1">
    <property type="nucleotide sequence ID" value="NZ_VNFK01000003.1"/>
</dbReference>
<dbReference type="OrthoDB" id="5020006at2"/>
<protein>
    <submittedName>
        <fullName evidence="1">Uncharacterized protein</fullName>
    </submittedName>
</protein>
<sequence length="176" mass="18778">MALMLVVSIGLAGCAGPPTGSSTESTVPTAAKTQEATMNAELTWQQAKAHTQAMELEIAALIPKEAVISIDQKKKGVLLSCNKTQHSWNGSTTITVTGKTKIEPILKEVETHYQIGQYEVGNRLDIRGSCEVQVSPHNTSDENYIVAEGLAPHQIRIDSGSPCFTLPEGIYPGGGF</sequence>
<accession>A0A558H9A1</accession>
<organism evidence="1 2">
    <name type="scientific">Paenarthrobacter nitroguajacolicus</name>
    <name type="common">Arthrobacter nitroguajacolicus</name>
    <dbReference type="NCBI Taxonomy" id="211146"/>
    <lineage>
        <taxon>Bacteria</taxon>
        <taxon>Bacillati</taxon>
        <taxon>Actinomycetota</taxon>
        <taxon>Actinomycetes</taxon>
        <taxon>Micrococcales</taxon>
        <taxon>Micrococcaceae</taxon>
        <taxon>Paenarthrobacter</taxon>
    </lineage>
</organism>
<evidence type="ECO:0000313" key="2">
    <source>
        <dbReference type="Proteomes" id="UP000316500"/>
    </source>
</evidence>
<dbReference type="Proteomes" id="UP000316500">
    <property type="component" value="Unassembled WGS sequence"/>
</dbReference>
<dbReference type="AlphaFoldDB" id="A0A558H9A1"/>
<gene>
    <name evidence="1" type="ORF">FQP90_05690</name>
</gene>
<comment type="caution">
    <text evidence="1">The sequence shown here is derived from an EMBL/GenBank/DDBJ whole genome shotgun (WGS) entry which is preliminary data.</text>
</comment>
<proteinExistence type="predicted"/>
<reference evidence="1 2" key="1">
    <citation type="submission" date="2019-07" db="EMBL/GenBank/DDBJ databases">
        <title>Diversity of Bacteria from Kongsfjorden, Arctic.</title>
        <authorList>
            <person name="Yu Y."/>
        </authorList>
    </citation>
    <scope>NUCLEOTIDE SEQUENCE [LARGE SCALE GENOMIC DNA]</scope>
    <source>
        <strain evidence="1 2">SM1928</strain>
    </source>
</reference>
<dbReference type="EMBL" id="VNFK01000003">
    <property type="protein sequence ID" value="TVU65683.1"/>
    <property type="molecule type" value="Genomic_DNA"/>
</dbReference>
<name>A0A558H9A1_PAENT</name>
<evidence type="ECO:0000313" key="1">
    <source>
        <dbReference type="EMBL" id="TVU65683.1"/>
    </source>
</evidence>